<reference evidence="2 3" key="1">
    <citation type="submission" date="2021-07" db="EMBL/GenBank/DDBJ databases">
        <authorList>
            <person name="Imarazene B."/>
            <person name="Zahm M."/>
            <person name="Klopp C."/>
            <person name="Cabau C."/>
            <person name="Beille S."/>
            <person name="Jouanno E."/>
            <person name="Castinel A."/>
            <person name="Lluch J."/>
            <person name="Gil L."/>
            <person name="Kuchtly C."/>
            <person name="Lopez Roques C."/>
            <person name="Donnadieu C."/>
            <person name="Parrinello H."/>
            <person name="Journot L."/>
            <person name="Du K."/>
            <person name="Schartl M."/>
            <person name="Retaux S."/>
            <person name="Guiguen Y."/>
        </authorList>
    </citation>
    <scope>NUCLEOTIDE SEQUENCE [LARGE SCALE GENOMIC DNA]</scope>
    <source>
        <strain evidence="2">Pach_M1</strain>
        <tissue evidence="2">Testis</tissue>
    </source>
</reference>
<feature type="region of interest" description="Disordered" evidence="1">
    <location>
        <begin position="1"/>
        <end position="59"/>
    </location>
</feature>
<proteinExistence type="predicted"/>
<dbReference type="AlphaFoldDB" id="A0A8T2LU42"/>
<evidence type="ECO:0000313" key="3">
    <source>
        <dbReference type="Proteomes" id="UP000752171"/>
    </source>
</evidence>
<dbReference type="Proteomes" id="UP000752171">
    <property type="component" value="Unassembled WGS sequence"/>
</dbReference>
<dbReference type="EMBL" id="JAICCE010000007">
    <property type="protein sequence ID" value="KAG9275239.1"/>
    <property type="molecule type" value="Genomic_DNA"/>
</dbReference>
<protein>
    <submittedName>
        <fullName evidence="2">Uncharacterized protein</fullName>
    </submittedName>
</protein>
<evidence type="ECO:0000313" key="2">
    <source>
        <dbReference type="EMBL" id="KAG9275239.1"/>
    </source>
</evidence>
<accession>A0A8T2LU42</accession>
<sequence length="118" mass="13477">MRLNSLGARSSVAPALTHTHTHTLTPRGGEREGAGERASRPQQPSCADQTKRRRAETQRPLVVRSLRTDRGVLILDFEERPKDFHRSERSGGYLLAQIDLERSYFFLLRLLAVLLEQR</sequence>
<feature type="compositionally biased region" description="Basic and acidic residues" evidence="1">
    <location>
        <begin position="28"/>
        <end position="39"/>
    </location>
</feature>
<gene>
    <name evidence="2" type="ORF">AMEX_G9727</name>
</gene>
<evidence type="ECO:0000256" key="1">
    <source>
        <dbReference type="SAM" id="MobiDB-lite"/>
    </source>
</evidence>
<comment type="caution">
    <text evidence="2">The sequence shown here is derived from an EMBL/GenBank/DDBJ whole genome shotgun (WGS) entry which is preliminary data.</text>
</comment>
<feature type="compositionally biased region" description="Low complexity" evidence="1">
    <location>
        <begin position="16"/>
        <end position="27"/>
    </location>
</feature>
<organism evidence="2 3">
    <name type="scientific">Astyanax mexicanus</name>
    <name type="common">Blind cave fish</name>
    <name type="synonym">Astyanax fasciatus mexicanus</name>
    <dbReference type="NCBI Taxonomy" id="7994"/>
    <lineage>
        <taxon>Eukaryota</taxon>
        <taxon>Metazoa</taxon>
        <taxon>Chordata</taxon>
        <taxon>Craniata</taxon>
        <taxon>Vertebrata</taxon>
        <taxon>Euteleostomi</taxon>
        <taxon>Actinopterygii</taxon>
        <taxon>Neopterygii</taxon>
        <taxon>Teleostei</taxon>
        <taxon>Ostariophysi</taxon>
        <taxon>Characiformes</taxon>
        <taxon>Characoidei</taxon>
        <taxon>Acestrorhamphidae</taxon>
        <taxon>Acestrorhamphinae</taxon>
        <taxon>Astyanax</taxon>
    </lineage>
</organism>
<name>A0A8T2LU42_ASTMX</name>